<dbReference type="STRING" id="1826909.A5893_15080"/>
<evidence type="ECO:0000313" key="2">
    <source>
        <dbReference type="EMBL" id="OAQ38125.1"/>
    </source>
</evidence>
<feature type="transmembrane region" description="Helical" evidence="1">
    <location>
        <begin position="7"/>
        <end position="24"/>
    </location>
</feature>
<comment type="caution">
    <text evidence="2">The sequence shown here is derived from an EMBL/GenBank/DDBJ whole genome shotgun (WGS) entry which is preliminary data.</text>
</comment>
<protein>
    <submittedName>
        <fullName evidence="2">Uncharacterized protein</fullName>
    </submittedName>
</protein>
<dbReference type="EMBL" id="LWHJ01000031">
    <property type="protein sequence ID" value="OAQ38125.1"/>
    <property type="molecule type" value="Genomic_DNA"/>
</dbReference>
<keyword evidence="1" id="KW-1133">Transmembrane helix</keyword>
<feature type="transmembrane region" description="Helical" evidence="1">
    <location>
        <begin position="44"/>
        <end position="61"/>
    </location>
</feature>
<keyword evidence="1" id="KW-0472">Membrane</keyword>
<reference evidence="2 3" key="2">
    <citation type="submission" date="2016-06" db="EMBL/GenBank/DDBJ databases">
        <title>Pedobacter psychrophilus sp. nov., isolated from Antarctic fragmentary rock.</title>
        <authorList>
            <person name="Svec P."/>
        </authorList>
    </citation>
    <scope>NUCLEOTIDE SEQUENCE [LARGE SCALE GENOMIC DNA]</scope>
    <source>
        <strain evidence="2 3">CCM 8644</strain>
    </source>
</reference>
<evidence type="ECO:0000313" key="3">
    <source>
        <dbReference type="Proteomes" id="UP000078459"/>
    </source>
</evidence>
<gene>
    <name evidence="2" type="ORF">A5893_15080</name>
</gene>
<organism evidence="2 3">
    <name type="scientific">Pedobacter psychrophilus</name>
    <dbReference type="NCBI Taxonomy" id="1826909"/>
    <lineage>
        <taxon>Bacteria</taxon>
        <taxon>Pseudomonadati</taxon>
        <taxon>Bacteroidota</taxon>
        <taxon>Sphingobacteriia</taxon>
        <taxon>Sphingobacteriales</taxon>
        <taxon>Sphingobacteriaceae</taxon>
        <taxon>Pedobacter</taxon>
    </lineage>
</organism>
<sequence>MNGRLKLFAILDCITFLIFLSPRFNYILSTYDFSFSIADKVSAIWQILILFFFLFTSYSLWFKAKLGLICSFILIPFRVVFLYFSFDFLSYLAYYLGFKDFVSTAIFQHYWFYILLILEGLRYLDSVYAYYKLSLKEE</sequence>
<feature type="transmembrane region" description="Helical" evidence="1">
    <location>
        <begin position="110"/>
        <end position="131"/>
    </location>
</feature>
<dbReference type="AlphaFoldDB" id="A0A179DAP5"/>
<evidence type="ECO:0000256" key="1">
    <source>
        <dbReference type="SAM" id="Phobius"/>
    </source>
</evidence>
<feature type="transmembrane region" description="Helical" evidence="1">
    <location>
        <begin position="73"/>
        <end position="98"/>
    </location>
</feature>
<reference evidence="2 3" key="1">
    <citation type="submission" date="2016-04" db="EMBL/GenBank/DDBJ databases">
        <authorList>
            <person name="Evans L.H."/>
            <person name="Alamgir A."/>
            <person name="Owens N."/>
            <person name="Weber N.D."/>
            <person name="Virtaneva K."/>
            <person name="Barbian K."/>
            <person name="Babar A."/>
            <person name="Rosenke K."/>
        </authorList>
    </citation>
    <scope>NUCLEOTIDE SEQUENCE [LARGE SCALE GENOMIC DNA]</scope>
    <source>
        <strain evidence="2 3">CCM 8644</strain>
    </source>
</reference>
<accession>A0A179DAP5</accession>
<dbReference type="RefSeq" id="WP_068823518.1">
    <property type="nucleotide sequence ID" value="NZ_LWHJ01000031.1"/>
</dbReference>
<name>A0A179DAP5_9SPHI</name>
<dbReference type="Proteomes" id="UP000078459">
    <property type="component" value="Unassembled WGS sequence"/>
</dbReference>
<keyword evidence="1" id="KW-0812">Transmembrane</keyword>
<keyword evidence="3" id="KW-1185">Reference proteome</keyword>
<proteinExistence type="predicted"/>